<sequence length="1292" mass="148272">MTRALRQQTSNSGIKCPICSRGYRYQGYLDNHLQKPGRCKDNWEAEMRRRLRIPDEEEQEVQHQPSLLGAAVGGAVTEEPYQRRIHTSYRPTAILAGQRQAPQFEEGPGPSSPPPTPLSSLSNPLGCNIVFDHPPRNGRFQSYEFPRPAKIIWDKVHRLETHGEDKSIFLPDDSEKHNIWAPWSSGQEFALARYFHTSAASRLDIDNFFNWDLAASPAAGPSCCADVQKNGAGLFSSGETYLRRMDDAARSFGLLNWHDKSFPPNKFPGFAEKIEYKARDLVDTLRGLFAQPHLAQHTTYVPQKWYDSHHRRVIGPAYTGNYWYRRHAELQRRKPGHFLILVVCHSDDVELTRYNGDKEMNPVNVSCLNFDPIARQSPSMGAIRAVALFPSRLKYTGSESANEKLAQRLRANEIQQEIIKEIFRDIEKLEEDGIEIVCPDGVKRYGHPVLAGWIADYMELVKLFSISNNSCPICLTKKKKAETHPLRTDERPLRHDYQETLDFHVKRFRHYQRKADNHIREGKNKKDDDYKKALDKMEKHEKKCRNLAAIPVKNALWSIAGVTPHELWKPDLLHTLDLGMVHKIIQWAIQIMAGLPPLAQVFDVLWVLATHHPHFDRKPNKSWRRFKQKQGSESRTAAHMLLAVLEAAVESFRPEMNTPASNSNKQAREKAVLREEDAQVISSELQEALNGVAALMDFHRFSYYDYHSYGDGPNEEDNDKFVARDSHFMEAATLQQMHLAIVDFFDTMDVYRKYHALCNNKSAGKAESKKAVDSIRARYKATLKTKALAKKQPALRRREKDARDEINSKTKLGCPKLHMISHFCRHIMEDGTLNPLSSATSELCLKVYKEGFNRSNKDLYVGQVFKFVAHRDVMILKMAQLRHLLENGDLSPEVRRDIEKYTGLYTSPSERKTARADIKRHLTPKAKLEQAEKRRIQRENLMERRKARTEALASDAFYKLLGRPPGADESNIPRNDVEKERDDEDDQTQCQPSPLEGSYVCRGVDFQNPFYTIKPQHNTPAGCQTGEEDLDLVSSNKGTLAPRPLGHIFILAQQSGDFPINDVATAADNLDKYRGIPTDEFTTALEDAMSAENLLHTFAVDDLKSLEVIPYTQLNMPRSIPRYPREDDKENYIIHCTPPGHKVYAKDRLRRNDFIAYRLKNSPSPLANEHVGRCELFFNVKLYRREAGARRCNDKAFERSFVAVRPTEYWQPTPQQLARRIHKVRWTDRTVAIIPMECVTRAVSVVPIIGPYKWNDDYIPPNTDDEKEACIRMARGFVVNNRIDAETFNIYT</sequence>
<protein>
    <submittedName>
        <fullName evidence="3">Uncharacterized protein</fullName>
    </submittedName>
</protein>
<dbReference type="EMBL" id="ML119752">
    <property type="protein sequence ID" value="RPA76065.1"/>
    <property type="molecule type" value="Genomic_DNA"/>
</dbReference>
<evidence type="ECO:0000256" key="1">
    <source>
        <dbReference type="SAM" id="Coils"/>
    </source>
</evidence>
<gene>
    <name evidence="3" type="ORF">BJ508DRAFT_331554</name>
</gene>
<evidence type="ECO:0000313" key="3">
    <source>
        <dbReference type="EMBL" id="RPA76065.1"/>
    </source>
</evidence>
<feature type="region of interest" description="Disordered" evidence="2">
    <location>
        <begin position="960"/>
        <end position="997"/>
    </location>
</feature>
<dbReference type="InterPro" id="IPR041078">
    <property type="entry name" value="Plavaka"/>
</dbReference>
<accession>A0A3N4HQF7</accession>
<dbReference type="Pfam" id="PF18759">
    <property type="entry name" value="Plavaka"/>
    <property type="match status" value="1"/>
</dbReference>
<organism evidence="3 4">
    <name type="scientific">Ascobolus immersus RN42</name>
    <dbReference type="NCBI Taxonomy" id="1160509"/>
    <lineage>
        <taxon>Eukaryota</taxon>
        <taxon>Fungi</taxon>
        <taxon>Dikarya</taxon>
        <taxon>Ascomycota</taxon>
        <taxon>Pezizomycotina</taxon>
        <taxon>Pezizomycetes</taxon>
        <taxon>Pezizales</taxon>
        <taxon>Ascobolaceae</taxon>
        <taxon>Ascobolus</taxon>
    </lineage>
</organism>
<keyword evidence="4" id="KW-1185">Reference proteome</keyword>
<evidence type="ECO:0000256" key="2">
    <source>
        <dbReference type="SAM" id="MobiDB-lite"/>
    </source>
</evidence>
<name>A0A3N4HQF7_ASCIM</name>
<dbReference type="Proteomes" id="UP000275078">
    <property type="component" value="Unassembled WGS sequence"/>
</dbReference>
<feature type="coiled-coil region" evidence="1">
    <location>
        <begin position="523"/>
        <end position="550"/>
    </location>
</feature>
<proteinExistence type="predicted"/>
<evidence type="ECO:0000313" key="4">
    <source>
        <dbReference type="Proteomes" id="UP000275078"/>
    </source>
</evidence>
<reference evidence="3 4" key="1">
    <citation type="journal article" date="2018" name="Nat. Ecol. Evol.">
        <title>Pezizomycetes genomes reveal the molecular basis of ectomycorrhizal truffle lifestyle.</title>
        <authorList>
            <person name="Murat C."/>
            <person name="Payen T."/>
            <person name="Noel B."/>
            <person name="Kuo A."/>
            <person name="Morin E."/>
            <person name="Chen J."/>
            <person name="Kohler A."/>
            <person name="Krizsan K."/>
            <person name="Balestrini R."/>
            <person name="Da Silva C."/>
            <person name="Montanini B."/>
            <person name="Hainaut M."/>
            <person name="Levati E."/>
            <person name="Barry K.W."/>
            <person name="Belfiori B."/>
            <person name="Cichocki N."/>
            <person name="Clum A."/>
            <person name="Dockter R.B."/>
            <person name="Fauchery L."/>
            <person name="Guy J."/>
            <person name="Iotti M."/>
            <person name="Le Tacon F."/>
            <person name="Lindquist E.A."/>
            <person name="Lipzen A."/>
            <person name="Malagnac F."/>
            <person name="Mello A."/>
            <person name="Molinier V."/>
            <person name="Miyauchi S."/>
            <person name="Poulain J."/>
            <person name="Riccioni C."/>
            <person name="Rubini A."/>
            <person name="Sitrit Y."/>
            <person name="Splivallo R."/>
            <person name="Traeger S."/>
            <person name="Wang M."/>
            <person name="Zifcakova L."/>
            <person name="Wipf D."/>
            <person name="Zambonelli A."/>
            <person name="Paolocci F."/>
            <person name="Nowrousian M."/>
            <person name="Ottonello S."/>
            <person name="Baldrian P."/>
            <person name="Spatafora J.W."/>
            <person name="Henrissat B."/>
            <person name="Nagy L.G."/>
            <person name="Aury J.M."/>
            <person name="Wincker P."/>
            <person name="Grigoriev I.V."/>
            <person name="Bonfante P."/>
            <person name="Martin F.M."/>
        </authorList>
    </citation>
    <scope>NUCLEOTIDE SEQUENCE [LARGE SCALE GENOMIC DNA]</scope>
    <source>
        <strain evidence="3 4">RN42</strain>
    </source>
</reference>
<dbReference type="OrthoDB" id="5404297at2759"/>
<keyword evidence="1" id="KW-0175">Coiled coil</keyword>